<evidence type="ECO:0000259" key="6">
    <source>
        <dbReference type="Pfam" id="PF06271"/>
    </source>
</evidence>
<feature type="transmembrane region" description="Helical" evidence="5">
    <location>
        <begin position="128"/>
        <end position="153"/>
    </location>
</feature>
<evidence type="ECO:0000259" key="7">
    <source>
        <dbReference type="Pfam" id="PF14237"/>
    </source>
</evidence>
<evidence type="ECO:0000256" key="5">
    <source>
        <dbReference type="SAM" id="Phobius"/>
    </source>
</evidence>
<sequence length="249" mass="28345">MEPPEGNTWFYIKNHQQQGPVGLFELEKLFEQGILPAETFIWSKEMNCWQMAKSLNILPDSVFMSKKLEQPEENLASVWQELEKDTYPNGRPFVRYLARFFDLSLFSLVLMTFVSIFSPKFILESSGIFIFMLSLILYVLVEASILSIFGNTLGKSILNARLRTTNGETLNFLTALKRSIFVTAAGMGFGVPFINFICFYYSYCDLKKNGKSTWDQQIGTVVLYGQVGLARILFVSLFPITLLIAGIMI</sequence>
<dbReference type="InterPro" id="IPR010432">
    <property type="entry name" value="RDD"/>
</dbReference>
<keyword evidence="3 5" id="KW-1133">Transmembrane helix</keyword>
<name>A0ABW8RCL9_9BACI</name>
<evidence type="ECO:0000256" key="2">
    <source>
        <dbReference type="ARBA" id="ARBA00022692"/>
    </source>
</evidence>
<accession>A0ABW8RCL9</accession>
<reference evidence="8 9" key="1">
    <citation type="submission" date="2024-11" db="EMBL/GenBank/DDBJ databases">
        <authorList>
            <person name="Lucas J.A."/>
        </authorList>
    </citation>
    <scope>NUCLEOTIDE SEQUENCE [LARGE SCALE GENOMIC DNA]</scope>
    <source>
        <strain evidence="8 9">Z 5.4</strain>
    </source>
</reference>
<comment type="caution">
    <text evidence="8">The sequence shown here is derived from an EMBL/GenBank/DDBJ whole genome shotgun (WGS) entry which is preliminary data.</text>
</comment>
<keyword evidence="4 5" id="KW-0472">Membrane</keyword>
<feature type="transmembrane region" description="Helical" evidence="5">
    <location>
        <begin position="100"/>
        <end position="122"/>
    </location>
</feature>
<dbReference type="Pfam" id="PF06271">
    <property type="entry name" value="RDD"/>
    <property type="match status" value="1"/>
</dbReference>
<dbReference type="InterPro" id="IPR025640">
    <property type="entry name" value="GYF_2"/>
</dbReference>
<feature type="transmembrane region" description="Helical" evidence="5">
    <location>
        <begin position="180"/>
        <end position="203"/>
    </location>
</feature>
<protein>
    <submittedName>
        <fullName evidence="8">RDD family protein</fullName>
    </submittedName>
</protein>
<gene>
    <name evidence="8" type="ORF">ACJEBI_06010</name>
</gene>
<dbReference type="Pfam" id="PF14237">
    <property type="entry name" value="GYF_2"/>
    <property type="match status" value="1"/>
</dbReference>
<evidence type="ECO:0000256" key="1">
    <source>
        <dbReference type="ARBA" id="ARBA00004141"/>
    </source>
</evidence>
<dbReference type="RefSeq" id="WP_406579708.1">
    <property type="nucleotide sequence ID" value="NZ_JBJHQH010000003.1"/>
</dbReference>
<evidence type="ECO:0000256" key="4">
    <source>
        <dbReference type="ARBA" id="ARBA00023136"/>
    </source>
</evidence>
<keyword evidence="9" id="KW-1185">Reference proteome</keyword>
<evidence type="ECO:0000256" key="3">
    <source>
        <dbReference type="ARBA" id="ARBA00022989"/>
    </source>
</evidence>
<feature type="domain" description="GYF" evidence="7">
    <location>
        <begin position="9"/>
        <end position="55"/>
    </location>
</feature>
<dbReference type="Proteomes" id="UP001623041">
    <property type="component" value="Unassembled WGS sequence"/>
</dbReference>
<dbReference type="EMBL" id="JBJHQH010000003">
    <property type="protein sequence ID" value="MFK9091028.1"/>
    <property type="molecule type" value="Genomic_DNA"/>
</dbReference>
<feature type="domain" description="RDD" evidence="6">
    <location>
        <begin position="92"/>
        <end position="201"/>
    </location>
</feature>
<comment type="subcellular location">
    <subcellularLocation>
        <location evidence="1">Membrane</location>
        <topology evidence="1">Multi-pass membrane protein</topology>
    </subcellularLocation>
</comment>
<feature type="transmembrane region" description="Helical" evidence="5">
    <location>
        <begin position="223"/>
        <end position="247"/>
    </location>
</feature>
<proteinExistence type="predicted"/>
<evidence type="ECO:0000313" key="8">
    <source>
        <dbReference type="EMBL" id="MFK9091028.1"/>
    </source>
</evidence>
<keyword evidence="2 5" id="KW-0812">Transmembrane</keyword>
<organism evidence="8 9">
    <name type="scientific">Bacillus salipaludis</name>
    <dbReference type="NCBI Taxonomy" id="2547811"/>
    <lineage>
        <taxon>Bacteria</taxon>
        <taxon>Bacillati</taxon>
        <taxon>Bacillota</taxon>
        <taxon>Bacilli</taxon>
        <taxon>Bacillales</taxon>
        <taxon>Bacillaceae</taxon>
        <taxon>Bacillus</taxon>
    </lineage>
</organism>
<evidence type="ECO:0000313" key="9">
    <source>
        <dbReference type="Proteomes" id="UP001623041"/>
    </source>
</evidence>